<name>A0A183KN55_9TREM</name>
<evidence type="ECO:0000313" key="1">
    <source>
        <dbReference type="EMBL" id="VDP61637.1"/>
    </source>
</evidence>
<dbReference type="EMBL" id="UZAK01038701">
    <property type="protein sequence ID" value="VDP61637.1"/>
    <property type="molecule type" value="Genomic_DNA"/>
</dbReference>
<dbReference type="Proteomes" id="UP000279833">
    <property type="component" value="Unassembled WGS sequence"/>
</dbReference>
<dbReference type="WBParaSite" id="SCUD_0001648401-mRNA-1">
    <property type="protein sequence ID" value="SCUD_0001648401-mRNA-1"/>
    <property type="gene ID" value="SCUD_0001648401"/>
</dbReference>
<gene>
    <name evidence="1" type="ORF">SCUD_LOCUS16481</name>
</gene>
<protein>
    <submittedName>
        <fullName evidence="1 3">Uncharacterized protein</fullName>
    </submittedName>
</protein>
<reference evidence="1 2" key="2">
    <citation type="submission" date="2018-11" db="EMBL/GenBank/DDBJ databases">
        <authorList>
            <consortium name="Pathogen Informatics"/>
        </authorList>
    </citation>
    <scope>NUCLEOTIDE SEQUENCE [LARGE SCALE GENOMIC DNA]</scope>
    <source>
        <strain evidence="1">Dakar</strain>
        <strain evidence="2">Dakar, Senegal</strain>
    </source>
</reference>
<evidence type="ECO:0000313" key="2">
    <source>
        <dbReference type="Proteomes" id="UP000279833"/>
    </source>
</evidence>
<sequence>MGFEPTTWQVSEMDIAGPLGGSCTTATVSLKLLLFKDSCRLSPTHSFILQPLSSSVCNLEINSLTYVTSPKH</sequence>
<reference evidence="3" key="1">
    <citation type="submission" date="2016-06" db="UniProtKB">
        <authorList>
            <consortium name="WormBaseParasite"/>
        </authorList>
    </citation>
    <scope>IDENTIFICATION</scope>
</reference>
<evidence type="ECO:0000313" key="3">
    <source>
        <dbReference type="WBParaSite" id="SCUD_0001648401-mRNA-1"/>
    </source>
</evidence>
<proteinExistence type="predicted"/>
<accession>A0A183KN55</accession>
<organism evidence="3">
    <name type="scientific">Schistosoma curassoni</name>
    <dbReference type="NCBI Taxonomy" id="6186"/>
    <lineage>
        <taxon>Eukaryota</taxon>
        <taxon>Metazoa</taxon>
        <taxon>Spiralia</taxon>
        <taxon>Lophotrochozoa</taxon>
        <taxon>Platyhelminthes</taxon>
        <taxon>Trematoda</taxon>
        <taxon>Digenea</taxon>
        <taxon>Strigeidida</taxon>
        <taxon>Schistosomatoidea</taxon>
        <taxon>Schistosomatidae</taxon>
        <taxon>Schistosoma</taxon>
    </lineage>
</organism>
<keyword evidence="2" id="KW-1185">Reference proteome</keyword>
<dbReference type="AlphaFoldDB" id="A0A183KN55"/>